<evidence type="ECO:0000256" key="11">
    <source>
        <dbReference type="ARBA" id="ARBA00023136"/>
    </source>
</evidence>
<keyword evidence="18" id="KW-1185">Reference proteome</keyword>
<comment type="similarity">
    <text evidence="7">Belongs to the folliculin family.</text>
</comment>
<evidence type="ECO:0000313" key="17">
    <source>
        <dbReference type="EMBL" id="KAF0294894.1"/>
    </source>
</evidence>
<evidence type="ECO:0000256" key="10">
    <source>
        <dbReference type="ARBA" id="ARBA00022490"/>
    </source>
</evidence>
<comment type="caution">
    <text evidence="17">The sequence shown here is derived from an EMBL/GenBank/DDBJ whole genome shotgun (WGS) entry which is preliminary data.</text>
</comment>
<evidence type="ECO:0000256" key="7">
    <source>
        <dbReference type="ARBA" id="ARBA00009987"/>
    </source>
</evidence>
<evidence type="ECO:0000256" key="9">
    <source>
        <dbReference type="ARBA" id="ARBA00022468"/>
    </source>
</evidence>
<keyword evidence="13" id="KW-0458">Lysosome</keyword>
<dbReference type="Proteomes" id="UP000440578">
    <property type="component" value="Unassembled WGS sequence"/>
</dbReference>
<dbReference type="InterPro" id="IPR032035">
    <property type="entry name" value="Folliculin_DENN"/>
</dbReference>
<evidence type="ECO:0000256" key="14">
    <source>
        <dbReference type="ARBA" id="ARBA00023242"/>
    </source>
</evidence>
<keyword evidence="9" id="KW-0343">GTPase activation</keyword>
<dbReference type="OrthoDB" id="6380369at2759"/>
<keyword evidence="14" id="KW-0539">Nucleus</keyword>
<keyword evidence="15" id="KW-0966">Cell projection</keyword>
<dbReference type="InterPro" id="IPR021713">
    <property type="entry name" value="Folliculin"/>
</dbReference>
<dbReference type="Pfam" id="PF16692">
    <property type="entry name" value="Folliculin_C"/>
    <property type="match status" value="1"/>
</dbReference>
<evidence type="ECO:0000313" key="18">
    <source>
        <dbReference type="Proteomes" id="UP000440578"/>
    </source>
</evidence>
<evidence type="ECO:0000256" key="2">
    <source>
        <dbReference type="ARBA" id="ARBA00004138"/>
    </source>
</evidence>
<evidence type="ECO:0000256" key="1">
    <source>
        <dbReference type="ARBA" id="ARBA00004123"/>
    </source>
</evidence>
<dbReference type="GO" id="GO:0005634">
    <property type="term" value="C:nucleus"/>
    <property type="evidence" value="ECO:0007669"/>
    <property type="project" value="UniProtKB-SubCell"/>
</dbReference>
<keyword evidence="12" id="KW-0206">Cytoskeleton</keyword>
<reference evidence="17 18" key="1">
    <citation type="submission" date="2019-07" db="EMBL/GenBank/DDBJ databases">
        <title>Draft genome assembly of a fouling barnacle, Amphibalanus amphitrite (Darwin, 1854): The first reference genome for Thecostraca.</title>
        <authorList>
            <person name="Kim W."/>
        </authorList>
    </citation>
    <scope>NUCLEOTIDE SEQUENCE [LARGE SCALE GENOMIC DNA]</scope>
    <source>
        <strain evidence="17">SNU_AA5</strain>
        <tissue evidence="17">Soma without cirri and trophi</tissue>
    </source>
</reference>
<gene>
    <name evidence="17" type="primary">FLCN</name>
    <name evidence="17" type="ORF">FJT64_007526</name>
</gene>
<dbReference type="Gene3D" id="3.40.50.12430">
    <property type="match status" value="1"/>
</dbReference>
<dbReference type="PANTHER" id="PTHR31441:SF2">
    <property type="entry name" value="FOLLICULIN"/>
    <property type="match status" value="1"/>
</dbReference>
<dbReference type="GO" id="GO:0005829">
    <property type="term" value="C:cytosol"/>
    <property type="evidence" value="ECO:0007669"/>
    <property type="project" value="UniProtKB-SubCell"/>
</dbReference>
<dbReference type="GO" id="GO:0005765">
    <property type="term" value="C:lysosomal membrane"/>
    <property type="evidence" value="ECO:0007669"/>
    <property type="project" value="UniProtKB-SubCell"/>
</dbReference>
<dbReference type="InterPro" id="IPR037521">
    <property type="entry name" value="FLCN/SMCR8_DENN"/>
</dbReference>
<dbReference type="InterPro" id="IPR044886">
    <property type="entry name" value="FLCN_DENN_C_sf"/>
</dbReference>
<dbReference type="Pfam" id="PF11704">
    <property type="entry name" value="Folliculin"/>
    <property type="match status" value="1"/>
</dbReference>
<evidence type="ECO:0000256" key="4">
    <source>
        <dbReference type="ARBA" id="ARBA00004300"/>
    </source>
</evidence>
<keyword evidence="11" id="KW-0472">Membrane</keyword>
<dbReference type="EMBL" id="VIIS01001652">
    <property type="protein sequence ID" value="KAF0294894.1"/>
    <property type="molecule type" value="Genomic_DNA"/>
</dbReference>
<feature type="domain" description="UDENN FLCN/SMCR8-type" evidence="16">
    <location>
        <begin position="70"/>
        <end position="480"/>
    </location>
</feature>
<organism evidence="17 18">
    <name type="scientific">Amphibalanus amphitrite</name>
    <name type="common">Striped barnacle</name>
    <name type="synonym">Balanus amphitrite</name>
    <dbReference type="NCBI Taxonomy" id="1232801"/>
    <lineage>
        <taxon>Eukaryota</taxon>
        <taxon>Metazoa</taxon>
        <taxon>Ecdysozoa</taxon>
        <taxon>Arthropoda</taxon>
        <taxon>Crustacea</taxon>
        <taxon>Multicrustacea</taxon>
        <taxon>Cirripedia</taxon>
        <taxon>Thoracica</taxon>
        <taxon>Thoracicalcarea</taxon>
        <taxon>Balanomorpha</taxon>
        <taxon>Balanoidea</taxon>
        <taxon>Balanidae</taxon>
        <taxon>Amphibalaninae</taxon>
        <taxon>Amphibalanus</taxon>
    </lineage>
</organism>
<dbReference type="GO" id="GO:0005929">
    <property type="term" value="C:cilium"/>
    <property type="evidence" value="ECO:0007669"/>
    <property type="project" value="UniProtKB-SubCell"/>
</dbReference>
<protein>
    <recommendedName>
        <fullName evidence="8">Folliculin</fullName>
    </recommendedName>
</protein>
<dbReference type="GO" id="GO:1904263">
    <property type="term" value="P:positive regulation of TORC1 signaling"/>
    <property type="evidence" value="ECO:0007669"/>
    <property type="project" value="TreeGrafter"/>
</dbReference>
<name>A0A6A4VTE3_AMPAM</name>
<sequence>MSKTWRVLQTAGGAGTAPPAMSSPLLALCHFCELHGPRVVFTTEVRAAHQPEPAADPAGPPRADRCEGCTSVATPDGGFCSQDSEVAGRWYCSQQVPSDPDHAALLRQGCARSLSCEVCPGPDGVIYFGDEVRGHVISHNFSLSDVNARGSQRNYSIVVLSADKHLLLRNWSFYGQQLRQIGRDLQTSASRVFDAEDEPLAMEDFPLLVNRPRAPRRRSSQSVKPSRSLAEITGAPDVYRSLHQLFTFVLRSGESRFVPLGGGAAPAARGVSQLPPITTALHTLLGPRLRQLRTELGPENFRDIISHVLVGHQLVLRGRENDVTSVIDAFRLLLPASCYSPLPYSSAYQQPHRCNLLGVPPDARLPAQLAKSVIVARLGDGGEERRAALEVVTARPGPPPTLVAQLDAALANQRLPDALLDHRLASLRQDWKSKSEQLFEYWSGEHGDGGRSQADTQAFIAALGCQPCDLPLLQFWMTSS</sequence>
<evidence type="ECO:0000256" key="3">
    <source>
        <dbReference type="ARBA" id="ARBA00004186"/>
    </source>
</evidence>
<keyword evidence="10" id="KW-0963">Cytoplasm</keyword>
<dbReference type="InterPro" id="IPR037520">
    <property type="entry name" value="Folliculin/SMCR8_longin"/>
</dbReference>
<evidence type="ECO:0000259" key="16">
    <source>
        <dbReference type="PROSITE" id="PS51834"/>
    </source>
</evidence>
<dbReference type="PROSITE" id="PS51834">
    <property type="entry name" value="DENN_FLCN_SMCR8"/>
    <property type="match status" value="1"/>
</dbReference>
<dbReference type="GO" id="GO:0005819">
    <property type="term" value="C:spindle"/>
    <property type="evidence" value="ECO:0007669"/>
    <property type="project" value="UniProtKB-SubCell"/>
</dbReference>
<evidence type="ECO:0000256" key="5">
    <source>
        <dbReference type="ARBA" id="ARBA00004514"/>
    </source>
</evidence>
<dbReference type="PANTHER" id="PTHR31441">
    <property type="entry name" value="FOLLICULIN FAMILY MEMBER"/>
    <property type="match status" value="1"/>
</dbReference>
<dbReference type="GO" id="GO:0005096">
    <property type="term" value="F:GTPase activator activity"/>
    <property type="evidence" value="ECO:0007669"/>
    <property type="project" value="UniProtKB-KW"/>
</dbReference>
<evidence type="ECO:0000256" key="6">
    <source>
        <dbReference type="ARBA" id="ARBA00004656"/>
    </source>
</evidence>
<comment type="subcellular location">
    <subcellularLocation>
        <location evidence="2">Cell projection</location>
        <location evidence="2">Cilium</location>
    </subcellularLocation>
    <subcellularLocation>
        <location evidence="4">Cytoplasm</location>
        <location evidence="4">Cytoskeleton</location>
        <location evidence="4">Microtubule organizing center</location>
        <location evidence="4">Centrosome</location>
    </subcellularLocation>
    <subcellularLocation>
        <location evidence="3">Cytoplasm</location>
        <location evidence="3">Cytoskeleton</location>
        <location evidence="3">Spindle</location>
    </subcellularLocation>
    <subcellularLocation>
        <location evidence="5">Cytoplasm</location>
        <location evidence="5">Cytosol</location>
    </subcellularLocation>
    <subcellularLocation>
        <location evidence="6">Lysosome membrane</location>
    </subcellularLocation>
    <subcellularLocation>
        <location evidence="1">Nucleus</location>
    </subcellularLocation>
</comment>
<dbReference type="GO" id="GO:0005813">
    <property type="term" value="C:centrosome"/>
    <property type="evidence" value="ECO:0007669"/>
    <property type="project" value="UniProtKB-SubCell"/>
</dbReference>
<dbReference type="AlphaFoldDB" id="A0A6A4VTE3"/>
<evidence type="ECO:0000256" key="15">
    <source>
        <dbReference type="ARBA" id="ARBA00023273"/>
    </source>
</evidence>
<proteinExistence type="inferred from homology"/>
<evidence type="ECO:0000256" key="8">
    <source>
        <dbReference type="ARBA" id="ARBA00021824"/>
    </source>
</evidence>
<evidence type="ECO:0000256" key="12">
    <source>
        <dbReference type="ARBA" id="ARBA00023212"/>
    </source>
</evidence>
<dbReference type="Gene3D" id="1.10.10.1730">
    <property type="entry name" value="Folliculin"/>
    <property type="match status" value="1"/>
</dbReference>
<accession>A0A6A4VTE3</accession>
<dbReference type="GO" id="GO:0000122">
    <property type="term" value="P:negative regulation of transcription by RNA polymerase II"/>
    <property type="evidence" value="ECO:0007669"/>
    <property type="project" value="TreeGrafter"/>
</dbReference>
<evidence type="ECO:0000256" key="13">
    <source>
        <dbReference type="ARBA" id="ARBA00023228"/>
    </source>
</evidence>